<sequence>MAWPVELSLCITTYPLSVVQRTIYSLADTLAIQVGSEPDHINLAIFPAQPDQSLSQDRARTLVLQQLNDFALRDRINHETAGLREALIRAALNGCEIAPCR</sequence>
<evidence type="ECO:0000313" key="1">
    <source>
        <dbReference type="EMBL" id="POF88747.1"/>
    </source>
</evidence>
<comment type="caution">
    <text evidence="1">The sequence shown here is derived from an EMBL/GenBank/DDBJ whole genome shotgun (WGS) entry which is preliminary data.</text>
</comment>
<accession>A0A2S3WCR3</accession>
<dbReference type="InterPro" id="IPR023974">
    <property type="entry name" value="HxsD"/>
</dbReference>
<dbReference type="Proteomes" id="UP000237194">
    <property type="component" value="Unassembled WGS sequence"/>
</dbReference>
<name>A0A2S3WCR3_PSEPU</name>
<gene>
    <name evidence="1" type="ORF">BGP80_12535</name>
</gene>
<organism evidence="1 2">
    <name type="scientific">Pseudomonas putida</name>
    <name type="common">Arthrobacter siderocapsulatus</name>
    <dbReference type="NCBI Taxonomy" id="303"/>
    <lineage>
        <taxon>Bacteria</taxon>
        <taxon>Pseudomonadati</taxon>
        <taxon>Pseudomonadota</taxon>
        <taxon>Gammaproteobacteria</taxon>
        <taxon>Pseudomonadales</taxon>
        <taxon>Pseudomonadaceae</taxon>
        <taxon>Pseudomonas</taxon>
    </lineage>
</organism>
<reference evidence="1 2" key="1">
    <citation type="submission" date="2016-08" db="EMBL/GenBank/DDBJ databases">
        <authorList>
            <person name="Seilhamer J.J."/>
        </authorList>
    </citation>
    <scope>NUCLEOTIDE SEQUENCE [LARGE SCALE GENOMIC DNA]</scope>
    <source>
        <strain evidence="1 2">KT-27</strain>
    </source>
</reference>
<evidence type="ECO:0000313" key="2">
    <source>
        <dbReference type="Proteomes" id="UP000237194"/>
    </source>
</evidence>
<reference evidence="1 2" key="2">
    <citation type="submission" date="2018-03" db="EMBL/GenBank/DDBJ databases">
        <title>Draft genome of Pseudomonas putida strain KT-27.</title>
        <authorList>
            <person name="Yoshizawa S."/>
            <person name="Khan N.H."/>
            <person name="Nishimura M."/>
            <person name="Chiura H.X."/>
            <person name="Ogura Y."/>
            <person name="Hayashi T."/>
            <person name="Kogure K."/>
        </authorList>
    </citation>
    <scope>NUCLEOTIDE SEQUENCE [LARGE SCALE GENOMIC DNA]</scope>
    <source>
        <strain evidence="1 2">KT-27</strain>
    </source>
</reference>
<protein>
    <submittedName>
        <fullName evidence="1">His-Xaa-Ser system protein HxsD</fullName>
    </submittedName>
</protein>
<dbReference type="AlphaFoldDB" id="A0A2S3WCR3"/>
<dbReference type="NCBIfam" id="TIGR03976">
    <property type="entry name" value="chp_LLNDYxLRE"/>
    <property type="match status" value="1"/>
</dbReference>
<proteinExistence type="predicted"/>
<dbReference type="RefSeq" id="WP_103436854.1">
    <property type="nucleotide sequence ID" value="NZ_MIND01000018.1"/>
</dbReference>
<dbReference type="EMBL" id="MIND01000018">
    <property type="protein sequence ID" value="POF88747.1"/>
    <property type="molecule type" value="Genomic_DNA"/>
</dbReference>